<name>A0A6A5ZA73_9PLEO</name>
<feature type="compositionally biased region" description="Polar residues" evidence="2">
    <location>
        <begin position="19"/>
        <end position="38"/>
    </location>
</feature>
<feature type="region of interest" description="Disordered" evidence="2">
    <location>
        <begin position="1"/>
        <end position="52"/>
    </location>
</feature>
<dbReference type="Proteomes" id="UP000799770">
    <property type="component" value="Unassembled WGS sequence"/>
</dbReference>
<protein>
    <recommendedName>
        <fullName evidence="3">RING-type domain-containing protein</fullName>
    </recommendedName>
</protein>
<sequence length="154" mass="17867">MLRLAPTEEPLRPRIMPHDQSQLNTIESSRRQSTQSPGPRSRHSRRARRPRRHPRYCELASNFLADGIDEYCTEITPVDEQCVICLEGLVDEHDQPGMNVELVEGDNIMITTPSIRIKACKHAFHYLCLEKWVLWTGKRVCPLCKIELFTLDEE</sequence>
<dbReference type="Gene3D" id="3.30.40.10">
    <property type="entry name" value="Zinc/RING finger domain, C3HC4 (zinc finger)"/>
    <property type="match status" value="1"/>
</dbReference>
<evidence type="ECO:0000313" key="4">
    <source>
        <dbReference type="EMBL" id="KAF2116096.1"/>
    </source>
</evidence>
<evidence type="ECO:0000256" key="1">
    <source>
        <dbReference type="PROSITE-ProRule" id="PRU00175"/>
    </source>
</evidence>
<evidence type="ECO:0000259" key="3">
    <source>
        <dbReference type="PROSITE" id="PS50089"/>
    </source>
</evidence>
<dbReference type="EMBL" id="ML977321">
    <property type="protein sequence ID" value="KAF2116096.1"/>
    <property type="molecule type" value="Genomic_DNA"/>
</dbReference>
<dbReference type="SUPFAM" id="SSF57850">
    <property type="entry name" value="RING/U-box"/>
    <property type="match status" value="1"/>
</dbReference>
<gene>
    <name evidence="4" type="ORF">BDV96DRAFT_573335</name>
</gene>
<dbReference type="GO" id="GO:0016567">
    <property type="term" value="P:protein ubiquitination"/>
    <property type="evidence" value="ECO:0007669"/>
    <property type="project" value="UniProtKB-UniPathway"/>
</dbReference>
<evidence type="ECO:0000313" key="5">
    <source>
        <dbReference type="Proteomes" id="UP000799770"/>
    </source>
</evidence>
<organism evidence="4 5">
    <name type="scientific">Lophiotrema nucula</name>
    <dbReference type="NCBI Taxonomy" id="690887"/>
    <lineage>
        <taxon>Eukaryota</taxon>
        <taxon>Fungi</taxon>
        <taxon>Dikarya</taxon>
        <taxon>Ascomycota</taxon>
        <taxon>Pezizomycotina</taxon>
        <taxon>Dothideomycetes</taxon>
        <taxon>Pleosporomycetidae</taxon>
        <taxon>Pleosporales</taxon>
        <taxon>Lophiotremataceae</taxon>
        <taxon>Lophiotrema</taxon>
    </lineage>
</organism>
<keyword evidence="1" id="KW-0863">Zinc-finger</keyword>
<feature type="domain" description="RING-type" evidence="3">
    <location>
        <begin position="82"/>
        <end position="145"/>
    </location>
</feature>
<keyword evidence="5" id="KW-1185">Reference proteome</keyword>
<dbReference type="PROSITE" id="PS50089">
    <property type="entry name" value="ZF_RING_2"/>
    <property type="match status" value="1"/>
</dbReference>
<dbReference type="InterPro" id="IPR013083">
    <property type="entry name" value="Znf_RING/FYVE/PHD"/>
</dbReference>
<accession>A0A6A5ZA73</accession>
<evidence type="ECO:0000256" key="2">
    <source>
        <dbReference type="SAM" id="MobiDB-lite"/>
    </source>
</evidence>
<dbReference type="OrthoDB" id="8062037at2759"/>
<dbReference type="SMART" id="SM00184">
    <property type="entry name" value="RING"/>
    <property type="match status" value="1"/>
</dbReference>
<dbReference type="Pfam" id="PF13639">
    <property type="entry name" value="zf-RING_2"/>
    <property type="match status" value="1"/>
</dbReference>
<keyword evidence="1" id="KW-0862">Zinc</keyword>
<proteinExistence type="predicted"/>
<reference evidence="4" key="1">
    <citation type="journal article" date="2020" name="Stud. Mycol.">
        <title>101 Dothideomycetes genomes: a test case for predicting lifestyles and emergence of pathogens.</title>
        <authorList>
            <person name="Haridas S."/>
            <person name="Albert R."/>
            <person name="Binder M."/>
            <person name="Bloem J."/>
            <person name="Labutti K."/>
            <person name="Salamov A."/>
            <person name="Andreopoulos B."/>
            <person name="Baker S."/>
            <person name="Barry K."/>
            <person name="Bills G."/>
            <person name="Bluhm B."/>
            <person name="Cannon C."/>
            <person name="Castanera R."/>
            <person name="Culley D."/>
            <person name="Daum C."/>
            <person name="Ezra D."/>
            <person name="Gonzalez J."/>
            <person name="Henrissat B."/>
            <person name="Kuo A."/>
            <person name="Liang C."/>
            <person name="Lipzen A."/>
            <person name="Lutzoni F."/>
            <person name="Magnuson J."/>
            <person name="Mondo S."/>
            <person name="Nolan M."/>
            <person name="Ohm R."/>
            <person name="Pangilinan J."/>
            <person name="Park H.-J."/>
            <person name="Ramirez L."/>
            <person name="Alfaro M."/>
            <person name="Sun H."/>
            <person name="Tritt A."/>
            <person name="Yoshinaga Y."/>
            <person name="Zwiers L.-H."/>
            <person name="Turgeon B."/>
            <person name="Goodwin S."/>
            <person name="Spatafora J."/>
            <person name="Crous P."/>
            <person name="Grigoriev I."/>
        </authorList>
    </citation>
    <scope>NUCLEOTIDE SEQUENCE</scope>
    <source>
        <strain evidence="4">CBS 627.86</strain>
    </source>
</reference>
<dbReference type="AlphaFoldDB" id="A0A6A5ZA73"/>
<dbReference type="GO" id="GO:0008270">
    <property type="term" value="F:zinc ion binding"/>
    <property type="evidence" value="ECO:0007669"/>
    <property type="project" value="UniProtKB-KW"/>
</dbReference>
<keyword evidence="1" id="KW-0479">Metal-binding</keyword>
<feature type="compositionally biased region" description="Basic residues" evidence="2">
    <location>
        <begin position="40"/>
        <end position="52"/>
    </location>
</feature>
<dbReference type="UniPathway" id="UPA00143"/>
<dbReference type="InterPro" id="IPR001841">
    <property type="entry name" value="Znf_RING"/>
</dbReference>